<sequence>MVHIEGLPIELLHLILSFLATPDDLEVLNRDKNTKAKDDNASELEDDDYDDDEPDEIETLRNVCLVSRKFREVAQPLLFRDFYDDGLDEDPSPTISFTKTIYQRPDLGKHVHQISIMPHPFTPVGPKSLSAEDSEQFKGIIRDLKLADQEESWISALERADLGVVGALLANKTPNLRVLHLPSLPFRIEPFIQLFDHNPEFLLSLESIWIESDDEVSGFDISSYQKFLTLPKVVTSIFEYGDLFDASFPSTWQPGTLVTEELAFHHCHIDAGAIKKLMQACKNLKNFTYNNFSLDPNERRIMREDVAPEMTAKEAQEAVLLHKDTLELFHLEFAMGHWDVDNAEEIVASHAKLGSFREFSKLMTILVPHASLPSHPRFPSSLDTLHITDCNSSIQEMTQNIATDCKNGLYPKLANFKVFAIDITQPIRLSGQRIPEGKTPEQCFVALRDMFKGTKVNFQILPYELPDFDDYGDLDDFGEEIGYEEDFEEPGFGESLPAGDGGMGPIPPQLFNLLMQRALMDPEFAHLRQEEDSDDDSWETEDSDST</sequence>
<evidence type="ECO:0000256" key="1">
    <source>
        <dbReference type="SAM" id="MobiDB-lite"/>
    </source>
</evidence>
<dbReference type="AlphaFoldDB" id="A0A1V6S4P7"/>
<keyword evidence="4" id="KW-1185">Reference proteome</keyword>
<feature type="signal peptide" evidence="2">
    <location>
        <begin position="1"/>
        <end position="17"/>
    </location>
</feature>
<feature type="region of interest" description="Disordered" evidence="1">
    <location>
        <begin position="524"/>
        <end position="546"/>
    </location>
</feature>
<reference evidence="4" key="1">
    <citation type="journal article" date="2017" name="Nat. Microbiol.">
        <title>Global analysis of biosynthetic gene clusters reveals vast potential of secondary metabolite production in Penicillium species.</title>
        <authorList>
            <person name="Nielsen J.C."/>
            <person name="Grijseels S."/>
            <person name="Prigent S."/>
            <person name="Ji B."/>
            <person name="Dainat J."/>
            <person name="Nielsen K.F."/>
            <person name="Frisvad J.C."/>
            <person name="Workman M."/>
            <person name="Nielsen J."/>
        </authorList>
    </citation>
    <scope>NUCLEOTIDE SEQUENCE [LARGE SCALE GENOMIC DNA]</scope>
    <source>
        <strain evidence="4">IBT 29486</strain>
    </source>
</reference>
<gene>
    <name evidence="3" type="ORF">PENVUL_c007G04442</name>
</gene>
<comment type="caution">
    <text evidence="3">The sequence shown here is derived from an EMBL/GenBank/DDBJ whole genome shotgun (WGS) entry which is preliminary data.</text>
</comment>
<feature type="chain" id="PRO_5012596353" description="F-box domain-containing protein" evidence="2">
    <location>
        <begin position="18"/>
        <end position="546"/>
    </location>
</feature>
<feature type="compositionally biased region" description="Acidic residues" evidence="1">
    <location>
        <begin position="531"/>
        <end position="546"/>
    </location>
</feature>
<evidence type="ECO:0000313" key="4">
    <source>
        <dbReference type="Proteomes" id="UP000191518"/>
    </source>
</evidence>
<protein>
    <recommendedName>
        <fullName evidence="5">F-box domain-containing protein</fullName>
    </recommendedName>
</protein>
<dbReference type="Proteomes" id="UP000191518">
    <property type="component" value="Unassembled WGS sequence"/>
</dbReference>
<evidence type="ECO:0000313" key="3">
    <source>
        <dbReference type="EMBL" id="OQE09025.1"/>
    </source>
</evidence>
<organism evidence="3 4">
    <name type="scientific">Penicillium vulpinum</name>
    <dbReference type="NCBI Taxonomy" id="29845"/>
    <lineage>
        <taxon>Eukaryota</taxon>
        <taxon>Fungi</taxon>
        <taxon>Dikarya</taxon>
        <taxon>Ascomycota</taxon>
        <taxon>Pezizomycotina</taxon>
        <taxon>Eurotiomycetes</taxon>
        <taxon>Eurotiomycetidae</taxon>
        <taxon>Eurotiales</taxon>
        <taxon>Aspergillaceae</taxon>
        <taxon>Penicillium</taxon>
    </lineage>
</organism>
<dbReference type="OrthoDB" id="2520703at2759"/>
<dbReference type="STRING" id="29845.A0A1V6S4P7"/>
<evidence type="ECO:0000256" key="2">
    <source>
        <dbReference type="SAM" id="SignalP"/>
    </source>
</evidence>
<accession>A0A1V6S4P7</accession>
<dbReference type="EMBL" id="MDYP01000007">
    <property type="protein sequence ID" value="OQE09025.1"/>
    <property type="molecule type" value="Genomic_DNA"/>
</dbReference>
<evidence type="ECO:0008006" key="5">
    <source>
        <dbReference type="Google" id="ProtNLM"/>
    </source>
</evidence>
<keyword evidence="2" id="KW-0732">Signal</keyword>
<name>A0A1V6S4P7_9EURO</name>
<proteinExistence type="predicted"/>